<keyword evidence="8" id="KW-1185">Reference proteome</keyword>
<dbReference type="SUPFAM" id="SSF52833">
    <property type="entry name" value="Thioredoxin-like"/>
    <property type="match status" value="1"/>
</dbReference>
<dbReference type="GO" id="GO:0034599">
    <property type="term" value="P:cellular response to oxidative stress"/>
    <property type="evidence" value="ECO:0007669"/>
    <property type="project" value="TreeGrafter"/>
</dbReference>
<keyword evidence="3 5" id="KW-0560">Oxidoreductase</keyword>
<evidence type="ECO:0000256" key="6">
    <source>
        <dbReference type="SAM" id="SignalP"/>
    </source>
</evidence>
<feature type="active site" evidence="4">
    <location>
        <position position="62"/>
    </location>
</feature>
<dbReference type="Pfam" id="PF00255">
    <property type="entry name" value="GSHPx"/>
    <property type="match status" value="1"/>
</dbReference>
<dbReference type="CDD" id="cd00340">
    <property type="entry name" value="GSH_Peroxidase"/>
    <property type="match status" value="1"/>
</dbReference>
<organism evidence="7 8">
    <name type="scientific">Alteromonas marina</name>
    <dbReference type="NCBI Taxonomy" id="203795"/>
    <lineage>
        <taxon>Bacteria</taxon>
        <taxon>Pseudomonadati</taxon>
        <taxon>Pseudomonadota</taxon>
        <taxon>Gammaproteobacteria</taxon>
        <taxon>Alteromonadales</taxon>
        <taxon>Alteromonadaceae</taxon>
        <taxon>Alteromonas/Salinimonas group</taxon>
        <taxon>Alteromonas</taxon>
    </lineage>
</organism>
<dbReference type="OrthoDB" id="9785502at2"/>
<dbReference type="PROSITE" id="PS00460">
    <property type="entry name" value="GLUTATHIONE_PEROXID_1"/>
    <property type="match status" value="1"/>
</dbReference>
<evidence type="ECO:0000256" key="1">
    <source>
        <dbReference type="ARBA" id="ARBA00006926"/>
    </source>
</evidence>
<reference evidence="7 8" key="1">
    <citation type="submission" date="2014-12" db="EMBL/GenBank/DDBJ databases">
        <title>Genome sequencing of Alteromonas marina AD001.</title>
        <authorList>
            <person name="Adrian T.G.S."/>
            <person name="Chan K.G."/>
        </authorList>
    </citation>
    <scope>NUCLEOTIDE SEQUENCE [LARGE SCALE GENOMIC DNA]</scope>
    <source>
        <strain evidence="7 8">AD001</strain>
    </source>
</reference>
<name>A0A0B3YYA1_9ALTE</name>
<evidence type="ECO:0000256" key="4">
    <source>
        <dbReference type="PIRSR" id="PIRSR000303-1"/>
    </source>
</evidence>
<evidence type="ECO:0000256" key="5">
    <source>
        <dbReference type="RuleBase" id="RU000499"/>
    </source>
</evidence>
<protein>
    <recommendedName>
        <fullName evidence="5">Glutathione peroxidase</fullName>
    </recommendedName>
</protein>
<dbReference type="AlphaFoldDB" id="A0A0B3YYA1"/>
<keyword evidence="2 5" id="KW-0575">Peroxidase</keyword>
<comment type="similarity">
    <text evidence="1 5">Belongs to the glutathione peroxidase family.</text>
</comment>
<dbReference type="PANTHER" id="PTHR11592:SF44">
    <property type="entry name" value="GLUTATHIONE PEROXIDASE"/>
    <property type="match status" value="1"/>
</dbReference>
<sequence length="184" mass="20525">MKAKGFIPALLALSFFTSTGFANECPSVLKFMKRKLNSQETVNLCDEYAGKTLLVVNTASYCGYTPQFEGLEALYSDYKDKDFVVLGFPSHDFNQEDNDEGKTAELCELTYGVKFPMFEPISVKGEDADPMYRMLKTATGKAPSWNFNKYLIDSSGKQITHYPSSTKPTDPAFIADIEALLKSE</sequence>
<dbReference type="Proteomes" id="UP000031197">
    <property type="component" value="Unassembled WGS sequence"/>
</dbReference>
<dbReference type="InterPro" id="IPR029759">
    <property type="entry name" value="GPX_AS"/>
</dbReference>
<dbReference type="PROSITE" id="PS51355">
    <property type="entry name" value="GLUTATHIONE_PEROXID_3"/>
    <property type="match status" value="1"/>
</dbReference>
<dbReference type="EMBL" id="JWLW01000032">
    <property type="protein sequence ID" value="KHT48874.1"/>
    <property type="molecule type" value="Genomic_DNA"/>
</dbReference>
<accession>A0A0B3YYA1</accession>
<gene>
    <name evidence="7" type="ORF">RJ41_14160</name>
</gene>
<evidence type="ECO:0000313" key="7">
    <source>
        <dbReference type="EMBL" id="KHT48874.1"/>
    </source>
</evidence>
<dbReference type="InterPro" id="IPR000889">
    <property type="entry name" value="Glutathione_peroxidase"/>
</dbReference>
<dbReference type="PANTHER" id="PTHR11592">
    <property type="entry name" value="GLUTATHIONE PEROXIDASE"/>
    <property type="match status" value="1"/>
</dbReference>
<proteinExistence type="inferred from homology"/>
<dbReference type="InterPro" id="IPR036249">
    <property type="entry name" value="Thioredoxin-like_sf"/>
</dbReference>
<dbReference type="RefSeq" id="WP_039222136.1">
    <property type="nucleotide sequence ID" value="NZ_JWLW01000032.1"/>
</dbReference>
<evidence type="ECO:0000256" key="3">
    <source>
        <dbReference type="ARBA" id="ARBA00023002"/>
    </source>
</evidence>
<evidence type="ECO:0000256" key="2">
    <source>
        <dbReference type="ARBA" id="ARBA00022559"/>
    </source>
</evidence>
<feature type="chain" id="PRO_5002099823" description="Glutathione peroxidase" evidence="6">
    <location>
        <begin position="23"/>
        <end position="184"/>
    </location>
</feature>
<comment type="caution">
    <text evidence="7">The sequence shown here is derived from an EMBL/GenBank/DDBJ whole genome shotgun (WGS) entry which is preliminary data.</text>
</comment>
<dbReference type="PIRSF" id="PIRSF000303">
    <property type="entry name" value="Glutathion_perox"/>
    <property type="match status" value="1"/>
</dbReference>
<dbReference type="GO" id="GO:0004601">
    <property type="term" value="F:peroxidase activity"/>
    <property type="evidence" value="ECO:0007669"/>
    <property type="project" value="UniProtKB-KW"/>
</dbReference>
<keyword evidence="6" id="KW-0732">Signal</keyword>
<evidence type="ECO:0000313" key="8">
    <source>
        <dbReference type="Proteomes" id="UP000031197"/>
    </source>
</evidence>
<dbReference type="Gene3D" id="3.40.30.10">
    <property type="entry name" value="Glutaredoxin"/>
    <property type="match status" value="1"/>
</dbReference>
<feature type="signal peptide" evidence="6">
    <location>
        <begin position="1"/>
        <end position="22"/>
    </location>
</feature>
<dbReference type="PRINTS" id="PR01011">
    <property type="entry name" value="GLUTPROXDASE"/>
</dbReference>